<name>A0AC35F2Y9_9BILA</name>
<dbReference type="WBParaSite" id="PS1159_v2.g13307.t1">
    <property type="protein sequence ID" value="PS1159_v2.g13307.t1"/>
    <property type="gene ID" value="PS1159_v2.g13307"/>
</dbReference>
<protein>
    <submittedName>
        <fullName evidence="2">Uncharacterized protein</fullName>
    </submittedName>
</protein>
<evidence type="ECO:0000313" key="2">
    <source>
        <dbReference type="WBParaSite" id="PS1159_v2.g13307.t1"/>
    </source>
</evidence>
<proteinExistence type="predicted"/>
<accession>A0AC35F2Y9</accession>
<dbReference type="Proteomes" id="UP000887580">
    <property type="component" value="Unplaced"/>
</dbReference>
<sequence>MFKGDEGITGDVIIAKNLSDGSNGIQEKEVAVEILSSRKIYNSDQRGFVIVFSTETNKFWAIKQQNVPLSIEEFEKIFDSQKLLFEKRSYRQVFSNIINEISEKAVSKIEKKITTRTPLFDSFYERKKLMTWDIVSPDKYPPLKKVEKIEKIETHSFFQNFIVFSLVFLSCIFIFIAFISFARRQIFRSTAEMEENIRNTLEVDTPESATSLCPMKPPENNNSCPPPPSYSEAVASRDKFWDGFVAASRLMHTIQSYDRARIDAPVEYFPDILIQYERNEINPSAPVEDKNE</sequence>
<reference evidence="2" key="1">
    <citation type="submission" date="2022-11" db="UniProtKB">
        <authorList>
            <consortium name="WormBaseParasite"/>
        </authorList>
    </citation>
    <scope>IDENTIFICATION</scope>
</reference>
<evidence type="ECO:0000313" key="1">
    <source>
        <dbReference type="Proteomes" id="UP000887580"/>
    </source>
</evidence>
<organism evidence="1 2">
    <name type="scientific">Panagrolaimus sp. PS1159</name>
    <dbReference type="NCBI Taxonomy" id="55785"/>
    <lineage>
        <taxon>Eukaryota</taxon>
        <taxon>Metazoa</taxon>
        <taxon>Ecdysozoa</taxon>
        <taxon>Nematoda</taxon>
        <taxon>Chromadorea</taxon>
        <taxon>Rhabditida</taxon>
        <taxon>Tylenchina</taxon>
        <taxon>Panagrolaimomorpha</taxon>
        <taxon>Panagrolaimoidea</taxon>
        <taxon>Panagrolaimidae</taxon>
        <taxon>Panagrolaimus</taxon>
    </lineage>
</organism>